<gene>
    <name evidence="1" type="ORF">R5577_21895</name>
</gene>
<protein>
    <submittedName>
        <fullName evidence="1">Uncharacterized protein</fullName>
    </submittedName>
</protein>
<evidence type="ECO:0000313" key="2">
    <source>
        <dbReference type="Proteomes" id="UP001304429"/>
    </source>
</evidence>
<geneLocation type="plasmid" evidence="1 2">
    <name>p3191.1</name>
</geneLocation>
<sequence length="85" mass="9860">MDDDDSTQDQLMAFGEMHGWRLEVWKSGFWMDTYDYRIRPVPAPGDPDDEEPTLYGCAFRSVEAAKEAALTDFRKRVQLGHFKLT</sequence>
<name>A0AAX4FR59_XANEU</name>
<dbReference type="AlphaFoldDB" id="A0AAX4FR59"/>
<accession>A0AAX4FR59</accession>
<evidence type="ECO:0000313" key="1">
    <source>
        <dbReference type="EMBL" id="WOP58945.1"/>
    </source>
</evidence>
<dbReference type="RefSeq" id="WP_219874989.1">
    <property type="nucleotide sequence ID" value="NZ_CP137533.1"/>
</dbReference>
<dbReference type="Proteomes" id="UP001304429">
    <property type="component" value="Plasmid p3191.1"/>
</dbReference>
<dbReference type="EMBL" id="CP137540">
    <property type="protein sequence ID" value="WOP58945.1"/>
    <property type="molecule type" value="Genomic_DNA"/>
</dbReference>
<proteinExistence type="predicted"/>
<organism evidence="1 2">
    <name type="scientific">Xanthomonas euvesicatoria</name>
    <dbReference type="NCBI Taxonomy" id="456327"/>
    <lineage>
        <taxon>Bacteria</taxon>
        <taxon>Pseudomonadati</taxon>
        <taxon>Pseudomonadota</taxon>
        <taxon>Gammaproteobacteria</taxon>
        <taxon>Lysobacterales</taxon>
        <taxon>Lysobacteraceae</taxon>
        <taxon>Xanthomonas</taxon>
    </lineage>
</organism>
<reference evidence="1" key="1">
    <citation type="submission" date="2023-10" db="EMBL/GenBank/DDBJ databases">
        <title>Comparative Genomic Analysis of Tomato Bacterial Spot Xanthomonads Reveals A New Lineage of Xanthomonas euvesicatoria.</title>
        <authorList>
            <person name="Huang C.-J."/>
            <person name="Wu T.-L."/>
            <person name="Wu Y.-L."/>
            <person name="Wang R.-S."/>
            <person name="Lin Y.-C."/>
        </authorList>
    </citation>
    <scope>NUCLEOTIDE SEQUENCE</scope>
    <source>
        <strain evidence="1">T0319-01</strain>
        <plasmid evidence="1">p3191.1</plasmid>
    </source>
</reference>
<keyword evidence="1" id="KW-0614">Plasmid</keyword>